<feature type="transmembrane region" description="Helical" evidence="1">
    <location>
        <begin position="313"/>
        <end position="333"/>
    </location>
</feature>
<feature type="transmembrane region" description="Helical" evidence="1">
    <location>
        <begin position="278"/>
        <end position="298"/>
    </location>
</feature>
<dbReference type="Proteomes" id="UP000186228">
    <property type="component" value="Unassembled WGS sequence"/>
</dbReference>
<accession>A0A1C3TVY1</accession>
<feature type="transmembrane region" description="Helical" evidence="1">
    <location>
        <begin position="47"/>
        <end position="73"/>
    </location>
</feature>
<gene>
    <name evidence="2" type="ORF">GA0061100_101147</name>
</gene>
<dbReference type="PANTHER" id="PTHR36840:SF1">
    <property type="entry name" value="BLL5714 PROTEIN"/>
    <property type="match status" value="1"/>
</dbReference>
<organism evidence="2 3">
    <name type="scientific">Rhizobium hainanense</name>
    <dbReference type="NCBI Taxonomy" id="52131"/>
    <lineage>
        <taxon>Bacteria</taxon>
        <taxon>Pseudomonadati</taxon>
        <taxon>Pseudomonadota</taxon>
        <taxon>Alphaproteobacteria</taxon>
        <taxon>Hyphomicrobiales</taxon>
        <taxon>Rhizobiaceae</taxon>
        <taxon>Rhizobium/Agrobacterium group</taxon>
        <taxon>Rhizobium</taxon>
    </lineage>
</organism>
<feature type="transmembrane region" description="Helical" evidence="1">
    <location>
        <begin position="237"/>
        <end position="257"/>
    </location>
</feature>
<keyword evidence="1" id="KW-0812">Transmembrane</keyword>
<feature type="transmembrane region" description="Helical" evidence="1">
    <location>
        <begin position="111"/>
        <end position="131"/>
    </location>
</feature>
<keyword evidence="1" id="KW-0472">Membrane</keyword>
<protein>
    <submittedName>
        <fullName evidence="2">Low temperature requirement protein LtrA</fullName>
    </submittedName>
</protein>
<dbReference type="PANTHER" id="PTHR36840">
    <property type="entry name" value="BLL5714 PROTEIN"/>
    <property type="match status" value="1"/>
</dbReference>
<sequence>MILGGRENWLRAKGSKNESKVSFVELFFDLVFVFSISQLAHTLAEHFTVLGALEAIMLIFAVWWVWVCTAWVTNWLDPDRMPVRIMLFTLMFAGLILSAAIPEAFGEKAIFFAGAYVFMQVGRSLFTVYALRNASRSNYRNFLRISSWFIFSGIFWIAGALMEGETRLVLWLIALVIEYSAPALGFRVPGLGQSTTADWDVSGAHLAERCALFIIICLGEAVLQAGKVFAEQPVTPLIVTVFITAFVGTVALWWIYFQFGHERAAHRIEHDDVPGSMARLAFTYAHIAILAGIMLSVVGDEFLFAHPHDPADMHAAAAILGGPLVFLLGNLWFKGVTTGRPPLSHMVGLVGLALLLLTLPMVVVYQLGILATAVLIVVAIWEFASLSRVVPPARSTGDH</sequence>
<feature type="transmembrane region" description="Helical" evidence="1">
    <location>
        <begin position="21"/>
        <end position="41"/>
    </location>
</feature>
<dbReference type="STRING" id="52131.GA0061100_101147"/>
<dbReference type="EMBL" id="FMAC01000001">
    <property type="protein sequence ID" value="SCB07400.1"/>
    <property type="molecule type" value="Genomic_DNA"/>
</dbReference>
<feature type="transmembrane region" description="Helical" evidence="1">
    <location>
        <begin position="143"/>
        <end position="162"/>
    </location>
</feature>
<evidence type="ECO:0000256" key="1">
    <source>
        <dbReference type="SAM" id="Phobius"/>
    </source>
</evidence>
<dbReference type="Pfam" id="PF06772">
    <property type="entry name" value="LtrA"/>
    <property type="match status" value="1"/>
</dbReference>
<evidence type="ECO:0000313" key="3">
    <source>
        <dbReference type="Proteomes" id="UP000186228"/>
    </source>
</evidence>
<keyword evidence="1" id="KW-1133">Transmembrane helix</keyword>
<feature type="transmembrane region" description="Helical" evidence="1">
    <location>
        <begin position="369"/>
        <end position="390"/>
    </location>
</feature>
<feature type="transmembrane region" description="Helical" evidence="1">
    <location>
        <begin position="85"/>
        <end position="105"/>
    </location>
</feature>
<dbReference type="AlphaFoldDB" id="A0A1C3TVY1"/>
<keyword evidence="3" id="KW-1185">Reference proteome</keyword>
<name>A0A1C3TVY1_9HYPH</name>
<dbReference type="InterPro" id="IPR010640">
    <property type="entry name" value="Low_temperature_requirement_A"/>
</dbReference>
<feature type="transmembrane region" description="Helical" evidence="1">
    <location>
        <begin position="345"/>
        <end position="363"/>
    </location>
</feature>
<dbReference type="RefSeq" id="WP_075850713.1">
    <property type="nucleotide sequence ID" value="NZ_FMAC01000001.1"/>
</dbReference>
<reference evidence="3" key="1">
    <citation type="submission" date="2016-08" db="EMBL/GenBank/DDBJ databases">
        <authorList>
            <person name="Varghese N."/>
            <person name="Submissions Spin"/>
        </authorList>
    </citation>
    <scope>NUCLEOTIDE SEQUENCE [LARGE SCALE GENOMIC DNA]</scope>
    <source>
        <strain evidence="3">CCBAU 57015</strain>
    </source>
</reference>
<proteinExistence type="predicted"/>
<evidence type="ECO:0000313" key="2">
    <source>
        <dbReference type="EMBL" id="SCB07400.1"/>
    </source>
</evidence>
<dbReference type="OrthoDB" id="5520804at2"/>